<dbReference type="InterPro" id="IPR003593">
    <property type="entry name" value="AAA+_ATPase"/>
</dbReference>
<comment type="subcellular location">
    <subcellularLocation>
        <location evidence="1">Cell membrane</location>
        <topology evidence="1">Peripheral membrane protein</topology>
    </subcellularLocation>
</comment>
<reference evidence="9 10" key="1">
    <citation type="submission" date="2018-10" db="EMBL/GenBank/DDBJ databases">
        <title>Genomic Encyclopedia of Archaeal and Bacterial Type Strains, Phase II (KMG-II): from individual species to whole genera.</title>
        <authorList>
            <person name="Goeker M."/>
        </authorList>
    </citation>
    <scope>NUCLEOTIDE SEQUENCE [LARGE SCALE GENOMIC DNA]</scope>
    <source>
        <strain evidence="9 10">DSM 14954</strain>
    </source>
</reference>
<dbReference type="RefSeq" id="WP_121254407.1">
    <property type="nucleotide sequence ID" value="NZ_RBIL01000002.1"/>
</dbReference>
<protein>
    <submittedName>
        <fullName evidence="9">Peptide/nickel transport system ATP-binding protein</fullName>
    </submittedName>
</protein>
<dbReference type="CDD" id="cd03257">
    <property type="entry name" value="ABC_NikE_OppD_transporters"/>
    <property type="match status" value="1"/>
</dbReference>
<keyword evidence="7" id="KW-0472">Membrane</keyword>
<evidence type="ECO:0000256" key="5">
    <source>
        <dbReference type="ARBA" id="ARBA00022741"/>
    </source>
</evidence>
<dbReference type="Pfam" id="PF00005">
    <property type="entry name" value="ABC_tran"/>
    <property type="match status" value="1"/>
</dbReference>
<dbReference type="Proteomes" id="UP000278962">
    <property type="component" value="Unassembled WGS sequence"/>
</dbReference>
<evidence type="ECO:0000313" key="9">
    <source>
        <dbReference type="EMBL" id="RKQ86567.1"/>
    </source>
</evidence>
<dbReference type="SUPFAM" id="SSF52540">
    <property type="entry name" value="P-loop containing nucleoside triphosphate hydrolases"/>
    <property type="match status" value="1"/>
</dbReference>
<keyword evidence="4" id="KW-1003">Cell membrane</keyword>
<evidence type="ECO:0000256" key="3">
    <source>
        <dbReference type="ARBA" id="ARBA00022448"/>
    </source>
</evidence>
<dbReference type="InterPro" id="IPR013563">
    <property type="entry name" value="Oligopep_ABC_C"/>
</dbReference>
<dbReference type="GO" id="GO:0015833">
    <property type="term" value="P:peptide transport"/>
    <property type="evidence" value="ECO:0007669"/>
    <property type="project" value="InterPro"/>
</dbReference>
<accession>A0A660KY01</accession>
<evidence type="ECO:0000256" key="7">
    <source>
        <dbReference type="ARBA" id="ARBA00023136"/>
    </source>
</evidence>
<dbReference type="AlphaFoldDB" id="A0A660KY01"/>
<dbReference type="PROSITE" id="PS50893">
    <property type="entry name" value="ABC_TRANSPORTER_2"/>
    <property type="match status" value="1"/>
</dbReference>
<evidence type="ECO:0000259" key="8">
    <source>
        <dbReference type="PROSITE" id="PS50893"/>
    </source>
</evidence>
<dbReference type="InterPro" id="IPR017871">
    <property type="entry name" value="ABC_transporter-like_CS"/>
</dbReference>
<gene>
    <name evidence="9" type="ORF">C8N24_4580</name>
</gene>
<dbReference type="SMART" id="SM00382">
    <property type="entry name" value="AAA"/>
    <property type="match status" value="1"/>
</dbReference>
<dbReference type="InterPro" id="IPR003439">
    <property type="entry name" value="ABC_transporter-like_ATP-bd"/>
</dbReference>
<dbReference type="PROSITE" id="PS00211">
    <property type="entry name" value="ABC_TRANSPORTER_1"/>
    <property type="match status" value="1"/>
</dbReference>
<keyword evidence="10" id="KW-1185">Reference proteome</keyword>
<organism evidence="9 10">
    <name type="scientific">Solirubrobacter pauli</name>
    <dbReference type="NCBI Taxonomy" id="166793"/>
    <lineage>
        <taxon>Bacteria</taxon>
        <taxon>Bacillati</taxon>
        <taxon>Actinomycetota</taxon>
        <taxon>Thermoleophilia</taxon>
        <taxon>Solirubrobacterales</taxon>
        <taxon>Solirubrobacteraceae</taxon>
        <taxon>Solirubrobacter</taxon>
    </lineage>
</organism>
<evidence type="ECO:0000256" key="1">
    <source>
        <dbReference type="ARBA" id="ARBA00004202"/>
    </source>
</evidence>
<name>A0A660KY01_9ACTN</name>
<dbReference type="InterPro" id="IPR050388">
    <property type="entry name" value="ABC_Ni/Peptide_Import"/>
</dbReference>
<evidence type="ECO:0000256" key="6">
    <source>
        <dbReference type="ARBA" id="ARBA00022840"/>
    </source>
</evidence>
<dbReference type="PANTHER" id="PTHR43297:SF2">
    <property type="entry name" value="DIPEPTIDE TRANSPORT ATP-BINDING PROTEIN DPPD"/>
    <property type="match status" value="1"/>
</dbReference>
<evidence type="ECO:0000256" key="4">
    <source>
        <dbReference type="ARBA" id="ARBA00022475"/>
    </source>
</evidence>
<keyword evidence="5" id="KW-0547">Nucleotide-binding</keyword>
<dbReference type="PANTHER" id="PTHR43297">
    <property type="entry name" value="OLIGOPEPTIDE TRANSPORT ATP-BINDING PROTEIN APPD"/>
    <property type="match status" value="1"/>
</dbReference>
<keyword evidence="3" id="KW-0813">Transport</keyword>
<comment type="caution">
    <text evidence="9">The sequence shown here is derived from an EMBL/GenBank/DDBJ whole genome shotgun (WGS) entry which is preliminary data.</text>
</comment>
<dbReference type="GO" id="GO:0016887">
    <property type="term" value="F:ATP hydrolysis activity"/>
    <property type="evidence" value="ECO:0007669"/>
    <property type="project" value="InterPro"/>
</dbReference>
<comment type="similarity">
    <text evidence="2">Belongs to the ABC transporter superfamily.</text>
</comment>
<dbReference type="OrthoDB" id="8481147at2"/>
<dbReference type="NCBIfam" id="TIGR01727">
    <property type="entry name" value="oligo_HPY"/>
    <property type="match status" value="1"/>
</dbReference>
<sequence length="306" mass="31986">MTLVADHLTVRLYPARGAVHAVDDVSWRLEPGRTLAIVGESGSGKTVMSLAPLGLLPPGVSADIGGSVTLDGAPPVLGSDVGVVFQDPPSALNPLRRVGAQVVDAARLPRRARRARAIELLDLVGLPDPARAADVYPHELSGGMLQRAMIAGALAGEPRVLIADEPTTALDASMQEQVLDVLADLQRRLGLALLLITHDIGVVARMADDVAVMYAGRIVEQGPATRVLDAPEHPYTQGLLAAVPTADAAPGTRFVGLDGAPPDLTTRIAGCAFAPRCPLAVDRCTAERPELVDGVSCHVRTHARSR</sequence>
<dbReference type="GO" id="GO:0005886">
    <property type="term" value="C:plasma membrane"/>
    <property type="evidence" value="ECO:0007669"/>
    <property type="project" value="UniProtKB-SubCell"/>
</dbReference>
<keyword evidence="6 9" id="KW-0067">ATP-binding</keyword>
<dbReference type="InterPro" id="IPR027417">
    <property type="entry name" value="P-loop_NTPase"/>
</dbReference>
<evidence type="ECO:0000313" key="10">
    <source>
        <dbReference type="Proteomes" id="UP000278962"/>
    </source>
</evidence>
<dbReference type="GO" id="GO:0005524">
    <property type="term" value="F:ATP binding"/>
    <property type="evidence" value="ECO:0007669"/>
    <property type="project" value="UniProtKB-KW"/>
</dbReference>
<dbReference type="Pfam" id="PF08352">
    <property type="entry name" value="oligo_HPY"/>
    <property type="match status" value="1"/>
</dbReference>
<feature type="domain" description="ABC transporter" evidence="8">
    <location>
        <begin position="3"/>
        <end position="240"/>
    </location>
</feature>
<dbReference type="EMBL" id="RBIL01000002">
    <property type="protein sequence ID" value="RKQ86567.1"/>
    <property type="molecule type" value="Genomic_DNA"/>
</dbReference>
<proteinExistence type="inferred from homology"/>
<dbReference type="Gene3D" id="3.40.50.300">
    <property type="entry name" value="P-loop containing nucleotide triphosphate hydrolases"/>
    <property type="match status" value="1"/>
</dbReference>
<evidence type="ECO:0000256" key="2">
    <source>
        <dbReference type="ARBA" id="ARBA00005417"/>
    </source>
</evidence>